<feature type="non-terminal residue" evidence="1">
    <location>
        <position position="1"/>
    </location>
</feature>
<sequence>MALRTISVPKIRQPTLKTGDKYANEKWFFINGVLVDSGWLDENCKYLEKRFDRSVTGIHNESFGILWDFVETIFMRSFDINVMQVHFATQNILPALKNETIDIVRLIAHSEVAMIGVLSNINNDHFQGEIFVNETRNEGKGHMLNTFYSLSAGDYKSWRSNDSLPTLLNLPG</sequence>
<dbReference type="Proteomes" id="UP000789396">
    <property type="component" value="Unassembled WGS sequence"/>
</dbReference>
<dbReference type="PANTHER" id="PTHR42044">
    <property type="entry name" value="DUF676 DOMAIN-CONTAINING PROTEIN-RELATED"/>
    <property type="match status" value="1"/>
</dbReference>
<comment type="caution">
    <text evidence="1">The sequence shown here is derived from an EMBL/GenBank/DDBJ whole genome shotgun (WGS) entry which is preliminary data.</text>
</comment>
<accession>A0A9N9F1T9</accession>
<organism evidence="1 2">
    <name type="scientific">Racocetra fulgida</name>
    <dbReference type="NCBI Taxonomy" id="60492"/>
    <lineage>
        <taxon>Eukaryota</taxon>
        <taxon>Fungi</taxon>
        <taxon>Fungi incertae sedis</taxon>
        <taxon>Mucoromycota</taxon>
        <taxon>Glomeromycotina</taxon>
        <taxon>Glomeromycetes</taxon>
        <taxon>Diversisporales</taxon>
        <taxon>Gigasporaceae</taxon>
        <taxon>Racocetra</taxon>
    </lineage>
</organism>
<protein>
    <submittedName>
        <fullName evidence="1">6641_t:CDS:1</fullName>
    </submittedName>
</protein>
<proteinExistence type="predicted"/>
<dbReference type="OrthoDB" id="202545at2759"/>
<dbReference type="EMBL" id="CAJVPZ010002013">
    <property type="protein sequence ID" value="CAG8504631.1"/>
    <property type="molecule type" value="Genomic_DNA"/>
</dbReference>
<reference evidence="1" key="1">
    <citation type="submission" date="2021-06" db="EMBL/GenBank/DDBJ databases">
        <authorList>
            <person name="Kallberg Y."/>
            <person name="Tangrot J."/>
            <person name="Rosling A."/>
        </authorList>
    </citation>
    <scope>NUCLEOTIDE SEQUENCE</scope>
    <source>
        <strain evidence="1">IN212</strain>
    </source>
</reference>
<dbReference type="AlphaFoldDB" id="A0A9N9F1T9"/>
<name>A0A9N9F1T9_9GLOM</name>
<keyword evidence="2" id="KW-1185">Reference proteome</keyword>
<evidence type="ECO:0000313" key="2">
    <source>
        <dbReference type="Proteomes" id="UP000789396"/>
    </source>
</evidence>
<gene>
    <name evidence="1" type="ORF">RFULGI_LOCUS2602</name>
</gene>
<evidence type="ECO:0000313" key="1">
    <source>
        <dbReference type="EMBL" id="CAG8504631.1"/>
    </source>
</evidence>
<dbReference type="PANTHER" id="PTHR42044:SF2">
    <property type="entry name" value="DUF676 DOMAIN-CONTAINING PROTEIN"/>
    <property type="match status" value="1"/>
</dbReference>